<dbReference type="PANTHER" id="PTHR42956">
    <property type="entry name" value="NITROGENASE IRON-MOLYBDENUM COFACTOR BIOSYNTHESIS PROTEIN NIFE"/>
    <property type="match status" value="1"/>
</dbReference>
<dbReference type="Proteomes" id="UP000028525">
    <property type="component" value="Unassembled WGS sequence"/>
</dbReference>
<accession>A0A084JMM1</accession>
<dbReference type="OrthoDB" id="9802175at2"/>
<comment type="caution">
    <text evidence="2">The sequence shown here is derived from an EMBL/GenBank/DDBJ whole genome shotgun (WGS) entry which is preliminary data.</text>
</comment>
<dbReference type="Pfam" id="PF00148">
    <property type="entry name" value="Oxidored_nitro"/>
    <property type="match status" value="1"/>
</dbReference>
<sequence>MAKILDKQRYKCAMSAMQTVQAIERAIPVLHSGPGCAQKLSNSSGSSGYFSPNIYPCTSINERDVVFGGVKKLESTIKHSLDVIDADLYVVLTGCIPEIVGDNTEEVVEGFQDAKKPVIYASTAGFKGNNYKGHEQVVDAIIDQLLERSDIRVKNLVNIWADVPYQDEFWLGNLRELEKLVKELGLTPNTIFGYQRGLSNIKRIPQAEFNLLVSPWVGLNNMKNMEKKLGIPYLHYPTLPIGAFETSKFLREVGRFARVPEEKIESLIAEKEAYYYYYIERYADLFLETRVMSKQFTVVADAQYALGITKFLVNDLGLFPAKQFVTDDTPREFREKVCSYFKELNFGIEAEMSFETDGYKIHNEIKAHDYHGYPLILGGHWEKEIAKQTDAHFLNVSWPVNERLVMNSYYAGYDGGLKLIEDIYSVARTRFN</sequence>
<evidence type="ECO:0000313" key="2">
    <source>
        <dbReference type="EMBL" id="KEZ90205.1"/>
    </source>
</evidence>
<dbReference type="InterPro" id="IPR000510">
    <property type="entry name" value="Nase/OxRdtase_comp1"/>
</dbReference>
<dbReference type="AlphaFoldDB" id="A0A084JMM1"/>
<name>A0A084JMM1_9FIRM</name>
<reference evidence="2 3" key="1">
    <citation type="submission" date="2014-07" db="EMBL/GenBank/DDBJ databases">
        <title>Draft genome of Clostridium celerecrescens 152B isolated from sediments associated with methane hydrate from Krishna Godavari basin.</title>
        <authorList>
            <person name="Honkalas V.S."/>
            <person name="Dabir A.P."/>
            <person name="Arora P."/>
            <person name="Dhakephalkar P.K."/>
        </authorList>
    </citation>
    <scope>NUCLEOTIDE SEQUENCE [LARGE SCALE GENOMIC DNA]</scope>
    <source>
        <strain evidence="2 3">152B</strain>
    </source>
</reference>
<dbReference type="Gene3D" id="3.40.50.1980">
    <property type="entry name" value="Nitrogenase molybdenum iron protein domain"/>
    <property type="match status" value="3"/>
</dbReference>
<gene>
    <name evidence="2" type="ORF">IO98_09560</name>
</gene>
<evidence type="ECO:0000313" key="3">
    <source>
        <dbReference type="Proteomes" id="UP000028525"/>
    </source>
</evidence>
<dbReference type="PANTHER" id="PTHR42956:SF1">
    <property type="entry name" value="NITROGENASE IRON-MOLYBDENUM COFACTOR BIOSYNTHESIS PROTEIN NIFE"/>
    <property type="match status" value="1"/>
</dbReference>
<dbReference type="InterPro" id="IPR049939">
    <property type="entry name" value="NifE-like"/>
</dbReference>
<dbReference type="EMBL" id="JPME01000012">
    <property type="protein sequence ID" value="KEZ90205.1"/>
    <property type="molecule type" value="Genomic_DNA"/>
</dbReference>
<dbReference type="SUPFAM" id="SSF53807">
    <property type="entry name" value="Helical backbone' metal receptor"/>
    <property type="match status" value="1"/>
</dbReference>
<protein>
    <submittedName>
        <fullName evidence="2">Hydrogenase</fullName>
    </submittedName>
</protein>
<proteinExistence type="predicted"/>
<dbReference type="RefSeq" id="WP_038280468.1">
    <property type="nucleotide sequence ID" value="NZ_JPME01000012.1"/>
</dbReference>
<organism evidence="2 3">
    <name type="scientific">Lacrimispora celerecrescens</name>
    <dbReference type="NCBI Taxonomy" id="29354"/>
    <lineage>
        <taxon>Bacteria</taxon>
        <taxon>Bacillati</taxon>
        <taxon>Bacillota</taxon>
        <taxon>Clostridia</taxon>
        <taxon>Lachnospirales</taxon>
        <taxon>Lachnospiraceae</taxon>
        <taxon>Lacrimispora</taxon>
    </lineage>
</organism>
<dbReference type="STRING" id="29354.IO98_09560"/>
<feature type="domain" description="Nitrogenase/oxidoreductase component 1" evidence="1">
    <location>
        <begin position="14"/>
        <end position="426"/>
    </location>
</feature>
<evidence type="ECO:0000259" key="1">
    <source>
        <dbReference type="Pfam" id="PF00148"/>
    </source>
</evidence>
<keyword evidence="3" id="KW-1185">Reference proteome</keyword>
<dbReference type="GO" id="GO:0016491">
    <property type="term" value="F:oxidoreductase activity"/>
    <property type="evidence" value="ECO:0007669"/>
    <property type="project" value="InterPro"/>
</dbReference>